<organism evidence="1 2">
    <name type="scientific">Solanum tuberosum</name>
    <name type="common">Potato</name>
    <dbReference type="NCBI Taxonomy" id="4113"/>
    <lineage>
        <taxon>Eukaryota</taxon>
        <taxon>Viridiplantae</taxon>
        <taxon>Streptophyta</taxon>
        <taxon>Embryophyta</taxon>
        <taxon>Tracheophyta</taxon>
        <taxon>Spermatophyta</taxon>
        <taxon>Magnoliopsida</taxon>
        <taxon>eudicotyledons</taxon>
        <taxon>Gunneridae</taxon>
        <taxon>Pentapetalae</taxon>
        <taxon>asterids</taxon>
        <taxon>lamiids</taxon>
        <taxon>Solanales</taxon>
        <taxon>Solanaceae</taxon>
        <taxon>Solanoideae</taxon>
        <taxon>Solaneae</taxon>
        <taxon>Solanum</taxon>
    </lineage>
</organism>
<dbReference type="Proteomes" id="UP000826656">
    <property type="component" value="Unassembled WGS sequence"/>
</dbReference>
<reference evidence="1 2" key="1">
    <citation type="journal article" date="2021" name="bioRxiv">
        <title>Chromosome-scale and haplotype-resolved genome assembly of a tetraploid potato cultivar.</title>
        <authorList>
            <person name="Sun H."/>
            <person name="Jiao W.-B."/>
            <person name="Krause K."/>
            <person name="Campoy J.A."/>
            <person name="Goel M."/>
            <person name="Folz-Donahue K."/>
            <person name="Kukat C."/>
            <person name="Huettel B."/>
            <person name="Schneeberger K."/>
        </authorList>
    </citation>
    <scope>NUCLEOTIDE SEQUENCE [LARGE SCALE GENOMIC DNA]</scope>
    <source>
        <strain evidence="1">SolTubOtavaFocal</strain>
        <tissue evidence="1">Leaves</tissue>
    </source>
</reference>
<evidence type="ECO:0000313" key="1">
    <source>
        <dbReference type="EMBL" id="KAH0748154.1"/>
    </source>
</evidence>
<name>A0ABQ7UF03_SOLTU</name>
<comment type="caution">
    <text evidence="1">The sequence shown here is derived from an EMBL/GenBank/DDBJ whole genome shotgun (WGS) entry which is preliminary data.</text>
</comment>
<proteinExistence type="predicted"/>
<protein>
    <submittedName>
        <fullName evidence="1">Uncharacterized protein</fullName>
    </submittedName>
</protein>
<dbReference type="EMBL" id="JAIVGD010000019">
    <property type="protein sequence ID" value="KAH0748154.1"/>
    <property type="molecule type" value="Genomic_DNA"/>
</dbReference>
<evidence type="ECO:0000313" key="2">
    <source>
        <dbReference type="Proteomes" id="UP000826656"/>
    </source>
</evidence>
<sequence length="107" mass="11838">MVVSRCCWLPVSGRKRGRTVRVLSLVATGFWWFCGEIMSPENVANGDGVLGSGECWLKTEKKEMGWALSCRVGFGSVSFSDFMCSPEKTKKYEEKLDSGVLGLLEGF</sequence>
<keyword evidence="2" id="KW-1185">Reference proteome</keyword>
<gene>
    <name evidence="1" type="ORF">KY290_027386</name>
</gene>
<accession>A0ABQ7UF03</accession>